<dbReference type="InterPro" id="IPR004358">
    <property type="entry name" value="Sig_transdc_His_kin-like_C"/>
</dbReference>
<keyword evidence="9" id="KW-0902">Two-component regulatory system</keyword>
<evidence type="ECO:0000256" key="5">
    <source>
        <dbReference type="ARBA" id="ARBA00022679"/>
    </source>
</evidence>
<dbReference type="EMBL" id="CP007155">
    <property type="protein sequence ID" value="AHH95228.1"/>
    <property type="molecule type" value="Genomic_DNA"/>
</dbReference>
<evidence type="ECO:0000313" key="14">
    <source>
        <dbReference type="EMBL" id="AHH95228.1"/>
    </source>
</evidence>
<dbReference type="Gene3D" id="6.10.340.10">
    <property type="match status" value="1"/>
</dbReference>
<dbReference type="Proteomes" id="UP000019225">
    <property type="component" value="Chromosome"/>
</dbReference>
<dbReference type="STRING" id="1449976.KALB_1858"/>
<dbReference type="CDD" id="cd00082">
    <property type="entry name" value="HisKA"/>
    <property type="match status" value="1"/>
</dbReference>
<comment type="catalytic activity">
    <reaction evidence="1">
        <text>ATP + protein L-histidine = ADP + protein N-phospho-L-histidine.</text>
        <dbReference type="EC" id="2.7.13.3"/>
    </reaction>
</comment>
<reference evidence="14 15" key="1">
    <citation type="journal article" date="2014" name="BMC Genomics">
        <title>Complete genome sequence of producer of the glycopeptide antibiotic Aculeximycin Kutzneria albida DSM 43870T, a representative of minor genus of Pseudonocardiaceae.</title>
        <authorList>
            <person name="Rebets Y."/>
            <person name="Tokovenko B."/>
            <person name="Lushchyk I."/>
            <person name="Ruckert C."/>
            <person name="Zaburannyi N."/>
            <person name="Bechthold A."/>
            <person name="Kalinowski J."/>
            <person name="Luzhetskyy A."/>
        </authorList>
    </citation>
    <scope>NUCLEOTIDE SEQUENCE [LARGE SCALE GENOMIC DNA]</scope>
    <source>
        <strain evidence="14">DSM 43870</strain>
    </source>
</reference>
<evidence type="ECO:0000256" key="9">
    <source>
        <dbReference type="ARBA" id="ARBA00023012"/>
    </source>
</evidence>
<dbReference type="PANTHER" id="PTHR45436:SF5">
    <property type="entry name" value="SENSOR HISTIDINE KINASE TRCS"/>
    <property type="match status" value="1"/>
</dbReference>
<dbReference type="InterPro" id="IPR003661">
    <property type="entry name" value="HisK_dim/P_dom"/>
</dbReference>
<dbReference type="CDD" id="cd00075">
    <property type="entry name" value="HATPase"/>
    <property type="match status" value="1"/>
</dbReference>
<organism evidence="14 15">
    <name type="scientific">Kutzneria albida DSM 43870</name>
    <dbReference type="NCBI Taxonomy" id="1449976"/>
    <lineage>
        <taxon>Bacteria</taxon>
        <taxon>Bacillati</taxon>
        <taxon>Actinomycetota</taxon>
        <taxon>Actinomycetes</taxon>
        <taxon>Pseudonocardiales</taxon>
        <taxon>Pseudonocardiaceae</taxon>
        <taxon>Kutzneria</taxon>
    </lineage>
</organism>
<feature type="transmembrane region" description="Helical" evidence="11">
    <location>
        <begin position="78"/>
        <end position="105"/>
    </location>
</feature>
<dbReference type="GO" id="GO:0005886">
    <property type="term" value="C:plasma membrane"/>
    <property type="evidence" value="ECO:0007669"/>
    <property type="project" value="UniProtKB-SubCell"/>
</dbReference>
<dbReference type="SMART" id="SM00387">
    <property type="entry name" value="HATPase_c"/>
    <property type="match status" value="1"/>
</dbReference>
<dbReference type="InterPro" id="IPR005467">
    <property type="entry name" value="His_kinase_dom"/>
</dbReference>
<evidence type="ECO:0000259" key="12">
    <source>
        <dbReference type="PROSITE" id="PS50109"/>
    </source>
</evidence>
<keyword evidence="10 11" id="KW-0472">Membrane</keyword>
<keyword evidence="7 14" id="KW-0418">Kinase</keyword>
<keyword evidence="4" id="KW-0597">Phosphoprotein</keyword>
<keyword evidence="15" id="KW-1185">Reference proteome</keyword>
<dbReference type="Gene3D" id="3.30.565.10">
    <property type="entry name" value="Histidine kinase-like ATPase, C-terminal domain"/>
    <property type="match status" value="1"/>
</dbReference>
<dbReference type="SUPFAM" id="SSF55874">
    <property type="entry name" value="ATPase domain of HSP90 chaperone/DNA topoisomerase II/histidine kinase"/>
    <property type="match status" value="1"/>
</dbReference>
<dbReference type="AlphaFoldDB" id="W5W247"/>
<dbReference type="PROSITE" id="PS50109">
    <property type="entry name" value="HIS_KIN"/>
    <property type="match status" value="1"/>
</dbReference>
<dbReference type="Pfam" id="PF00512">
    <property type="entry name" value="HisKA"/>
    <property type="match status" value="1"/>
</dbReference>
<feature type="domain" description="Histidine kinase" evidence="12">
    <location>
        <begin position="167"/>
        <end position="377"/>
    </location>
</feature>
<dbReference type="CDD" id="cd06225">
    <property type="entry name" value="HAMP"/>
    <property type="match status" value="1"/>
</dbReference>
<dbReference type="SUPFAM" id="SSF158472">
    <property type="entry name" value="HAMP domain-like"/>
    <property type="match status" value="1"/>
</dbReference>
<dbReference type="PANTHER" id="PTHR45436">
    <property type="entry name" value="SENSOR HISTIDINE KINASE YKOH"/>
    <property type="match status" value="1"/>
</dbReference>
<gene>
    <name evidence="14" type="ORF">KALB_1858</name>
</gene>
<evidence type="ECO:0000256" key="6">
    <source>
        <dbReference type="ARBA" id="ARBA00022692"/>
    </source>
</evidence>
<evidence type="ECO:0000256" key="1">
    <source>
        <dbReference type="ARBA" id="ARBA00000085"/>
    </source>
</evidence>
<feature type="domain" description="HAMP" evidence="13">
    <location>
        <begin position="106"/>
        <end position="159"/>
    </location>
</feature>
<name>W5W247_9PSEU</name>
<dbReference type="PROSITE" id="PS50885">
    <property type="entry name" value="HAMP"/>
    <property type="match status" value="1"/>
</dbReference>
<feature type="transmembrane region" description="Helical" evidence="11">
    <location>
        <begin position="20"/>
        <end position="41"/>
    </location>
</feature>
<evidence type="ECO:0000256" key="8">
    <source>
        <dbReference type="ARBA" id="ARBA00022989"/>
    </source>
</evidence>
<keyword evidence="6 11" id="KW-0812">Transmembrane</keyword>
<keyword evidence="5" id="KW-0808">Transferase</keyword>
<dbReference type="PATRIC" id="fig|1449976.3.peg.1854"/>
<dbReference type="InterPro" id="IPR003660">
    <property type="entry name" value="HAMP_dom"/>
</dbReference>
<protein>
    <recommendedName>
        <fullName evidence="3">histidine kinase</fullName>
        <ecNumber evidence="3">2.7.13.3</ecNumber>
    </recommendedName>
</protein>
<dbReference type="HOGENOM" id="CLU_000445_89_3_11"/>
<sequence>MSVHATPRRSRLSIRLRLTLLYGGLVLACGIALLGTVYFLMRYVPDYAPAQRLSEEEHLVTVPAVSTPPDAIISKDDVLVALLRVSGVALIGLALVALVLGWLIAGRMLAPVHRITRTAGTVAGHTLDERIRLDGARDEFTELADTIDTMLDRLHASFQAQQRFAANASHELRTPLTTMRTMLQVAAAHPHDHDLATLAPKLLATNERSIATVEALLALSQAEHGVNETAPVDLTSVAERALEEVHEEAAACRISVRGELRPVRVDGDEDLLHHLLINLLHNAIRHNHTGGAARLTIAVCGDSVVITVANTGEVVTAEDAGRLFEPFYRQRTRTRAKGHGLGLTLVRAVAHSHRGSATAAPNPGGGLTVTVVLPGRGHSASTMDDNGERALHE</sequence>
<dbReference type="PRINTS" id="PR00344">
    <property type="entry name" value="BCTRLSENSOR"/>
</dbReference>
<dbReference type="InterPro" id="IPR036097">
    <property type="entry name" value="HisK_dim/P_sf"/>
</dbReference>
<evidence type="ECO:0000256" key="4">
    <source>
        <dbReference type="ARBA" id="ARBA00022553"/>
    </source>
</evidence>
<dbReference type="SMART" id="SM00304">
    <property type="entry name" value="HAMP"/>
    <property type="match status" value="1"/>
</dbReference>
<evidence type="ECO:0000259" key="13">
    <source>
        <dbReference type="PROSITE" id="PS50885"/>
    </source>
</evidence>
<proteinExistence type="predicted"/>
<evidence type="ECO:0000256" key="11">
    <source>
        <dbReference type="SAM" id="Phobius"/>
    </source>
</evidence>
<dbReference type="InterPro" id="IPR003594">
    <property type="entry name" value="HATPase_dom"/>
</dbReference>
<dbReference type="EC" id="2.7.13.3" evidence="3"/>
<comment type="subcellular location">
    <subcellularLocation>
        <location evidence="2">Cell membrane</location>
    </subcellularLocation>
</comment>
<evidence type="ECO:0000313" key="15">
    <source>
        <dbReference type="Proteomes" id="UP000019225"/>
    </source>
</evidence>
<evidence type="ECO:0000256" key="7">
    <source>
        <dbReference type="ARBA" id="ARBA00022777"/>
    </source>
</evidence>
<dbReference type="Pfam" id="PF00672">
    <property type="entry name" value="HAMP"/>
    <property type="match status" value="1"/>
</dbReference>
<dbReference type="Pfam" id="PF02518">
    <property type="entry name" value="HATPase_c"/>
    <property type="match status" value="1"/>
</dbReference>
<dbReference type="Gene3D" id="1.10.287.130">
    <property type="match status" value="1"/>
</dbReference>
<dbReference type="SMART" id="SM00388">
    <property type="entry name" value="HisKA"/>
    <property type="match status" value="1"/>
</dbReference>
<dbReference type="GO" id="GO:0000155">
    <property type="term" value="F:phosphorelay sensor kinase activity"/>
    <property type="evidence" value="ECO:0007669"/>
    <property type="project" value="InterPro"/>
</dbReference>
<dbReference type="InterPro" id="IPR036890">
    <property type="entry name" value="HATPase_C_sf"/>
</dbReference>
<keyword evidence="8 11" id="KW-1133">Transmembrane helix</keyword>
<evidence type="ECO:0000256" key="3">
    <source>
        <dbReference type="ARBA" id="ARBA00012438"/>
    </source>
</evidence>
<dbReference type="KEGG" id="kal:KALB_1858"/>
<dbReference type="InterPro" id="IPR050428">
    <property type="entry name" value="TCS_sensor_his_kinase"/>
</dbReference>
<evidence type="ECO:0000256" key="10">
    <source>
        <dbReference type="ARBA" id="ARBA00023136"/>
    </source>
</evidence>
<evidence type="ECO:0000256" key="2">
    <source>
        <dbReference type="ARBA" id="ARBA00004236"/>
    </source>
</evidence>
<dbReference type="eggNOG" id="COG2205">
    <property type="taxonomic scope" value="Bacteria"/>
</dbReference>
<dbReference type="SUPFAM" id="SSF47384">
    <property type="entry name" value="Homodimeric domain of signal transducing histidine kinase"/>
    <property type="match status" value="1"/>
</dbReference>
<accession>W5W247</accession>